<dbReference type="EMBL" id="CAMXCT030000760">
    <property type="protein sequence ID" value="CAL4770256.1"/>
    <property type="molecule type" value="Genomic_DNA"/>
</dbReference>
<comment type="caution">
    <text evidence="1">The sequence shown here is derived from an EMBL/GenBank/DDBJ whole genome shotgun (WGS) entry which is preliminary data.</text>
</comment>
<reference evidence="1" key="1">
    <citation type="submission" date="2022-10" db="EMBL/GenBank/DDBJ databases">
        <authorList>
            <person name="Chen Y."/>
            <person name="Dougan E. K."/>
            <person name="Chan C."/>
            <person name="Rhodes N."/>
            <person name="Thang M."/>
        </authorList>
    </citation>
    <scope>NUCLEOTIDE SEQUENCE</scope>
</reference>
<accession>A0A9P1C0N0</accession>
<protein>
    <submittedName>
        <fullName evidence="1">Uncharacterized protein</fullName>
    </submittedName>
</protein>
<gene>
    <name evidence="1" type="ORF">C1SCF055_LOCUS10600</name>
</gene>
<evidence type="ECO:0000313" key="1">
    <source>
        <dbReference type="EMBL" id="CAI3982944.1"/>
    </source>
</evidence>
<dbReference type="Proteomes" id="UP001152797">
    <property type="component" value="Unassembled WGS sequence"/>
</dbReference>
<dbReference type="EMBL" id="CAMXCT020000760">
    <property type="protein sequence ID" value="CAL1136319.1"/>
    <property type="molecule type" value="Genomic_DNA"/>
</dbReference>
<name>A0A9P1C0N0_9DINO</name>
<sequence>MQLGDLCYYHDSQNRQQQCCIWSVRLDGMCQIGSSRFDRPSTEHWIPTSRLVRLDSSPFGPVGAVEPLTKANVRAHTVASAGAPTVVSAATVINGDQRSRSPKSRAPFRERRCRVKVTVNDTVEEALKRAEFYGTVKSHFQEEGSLYVRFLHTNSAQKAVSTWKGAQWA</sequence>
<proteinExistence type="predicted"/>
<organism evidence="1">
    <name type="scientific">Cladocopium goreaui</name>
    <dbReference type="NCBI Taxonomy" id="2562237"/>
    <lineage>
        <taxon>Eukaryota</taxon>
        <taxon>Sar</taxon>
        <taxon>Alveolata</taxon>
        <taxon>Dinophyceae</taxon>
        <taxon>Suessiales</taxon>
        <taxon>Symbiodiniaceae</taxon>
        <taxon>Cladocopium</taxon>
    </lineage>
</organism>
<evidence type="ECO:0000313" key="2">
    <source>
        <dbReference type="EMBL" id="CAL4770256.1"/>
    </source>
</evidence>
<dbReference type="EMBL" id="CAMXCT010000760">
    <property type="protein sequence ID" value="CAI3982944.1"/>
    <property type="molecule type" value="Genomic_DNA"/>
</dbReference>
<evidence type="ECO:0000313" key="3">
    <source>
        <dbReference type="Proteomes" id="UP001152797"/>
    </source>
</evidence>
<reference evidence="2 3" key="2">
    <citation type="submission" date="2024-05" db="EMBL/GenBank/DDBJ databases">
        <authorList>
            <person name="Chen Y."/>
            <person name="Shah S."/>
            <person name="Dougan E. K."/>
            <person name="Thang M."/>
            <person name="Chan C."/>
        </authorList>
    </citation>
    <scope>NUCLEOTIDE SEQUENCE [LARGE SCALE GENOMIC DNA]</scope>
</reference>
<keyword evidence="3" id="KW-1185">Reference proteome</keyword>
<dbReference type="AlphaFoldDB" id="A0A9P1C0N0"/>